<reference evidence="6 7" key="1">
    <citation type="submission" date="2016-10" db="EMBL/GenBank/DDBJ databases">
        <authorList>
            <person name="de Groot N.N."/>
        </authorList>
    </citation>
    <scope>NUCLEOTIDE SEQUENCE [LARGE SCALE GENOMIC DNA]</scope>
    <source>
        <strain evidence="6 7">DSM 22489</strain>
    </source>
</reference>
<feature type="region of interest" description="RNA binding" evidence="4">
    <location>
        <begin position="309"/>
        <end position="315"/>
    </location>
</feature>
<comment type="function">
    <text evidence="4">Catalyzes the base-exchange of a guanine (G) residue with the queuine precursor 7-aminomethyl-7-deazaguanine (PreQ1) at position 34 (anticodon wobble position) in tRNAs with GU(N) anticodons (tRNA-Asp, -Asn, -His and -Tyr). Catalysis occurs through a double-displacement mechanism. The nucleophile active site attacks the C1' of nucleotide 34 to detach the guanine base from the RNA, forming a covalent enzyme-RNA intermediate. The proton acceptor active site deprotonates the incoming PreQ1, allowing a nucleophilic attack on the C1' of the ribose to form the product. After dissociation, two additional enzymatic reactions on the tRNA convert PreQ1 to queuine (Q), resulting in the hypermodified nucleoside queuosine (7-(((4,5-cis-dihydroxy-2-cyclopenten-1-yl)amino)methyl)-7-deazaguanosine).</text>
</comment>
<comment type="subunit">
    <text evidence="4">Homodimer. Within each dimer, one monomer is responsible for RNA recognition and catalysis, while the other monomer binds to the replacement base PreQ1.</text>
</comment>
<dbReference type="InterPro" id="IPR050076">
    <property type="entry name" value="ArchSynthase1/Queuine_TRR"/>
</dbReference>
<dbReference type="PANTHER" id="PTHR46499">
    <property type="entry name" value="QUEUINE TRNA-RIBOSYLTRANSFERASE"/>
    <property type="match status" value="1"/>
</dbReference>
<feature type="domain" description="tRNA-guanine(15) transglycosylase-like" evidence="5">
    <location>
        <begin position="38"/>
        <end position="423"/>
    </location>
</feature>
<feature type="binding site" evidence="4">
    <location>
        <position position="380"/>
    </location>
    <ligand>
        <name>Zn(2+)</name>
        <dbReference type="ChEBI" id="CHEBI:29105"/>
    </ligand>
</feature>
<dbReference type="Proteomes" id="UP000236728">
    <property type="component" value="Unassembled WGS sequence"/>
</dbReference>
<dbReference type="HAMAP" id="MF_00168">
    <property type="entry name" value="Q_tRNA_Tgt"/>
    <property type="match status" value="1"/>
</dbReference>
<dbReference type="Pfam" id="PF01702">
    <property type="entry name" value="TGT"/>
    <property type="match status" value="1"/>
</dbReference>
<feature type="active site" description="Nucleophile" evidence="4">
    <location>
        <position position="328"/>
    </location>
</feature>
<comment type="cofactor">
    <cofactor evidence="4">
        <name>Zn(2+)</name>
        <dbReference type="ChEBI" id="CHEBI:29105"/>
    </cofactor>
    <text evidence="4">Binds 1 zinc ion per subunit.</text>
</comment>
<name>A0A1H5YD66_9BACT</name>
<keyword evidence="4" id="KW-0479">Metal-binding</keyword>
<keyword evidence="4" id="KW-0862">Zinc</keyword>
<evidence type="ECO:0000256" key="2">
    <source>
        <dbReference type="ARBA" id="ARBA00022679"/>
    </source>
</evidence>
<feature type="binding site" evidence="4">
    <location>
        <position position="406"/>
    </location>
    <ligand>
        <name>Zn(2+)</name>
        <dbReference type="ChEBI" id="CHEBI:29105"/>
    </ligand>
</feature>
<accession>A0A1H5YD66</accession>
<dbReference type="GO" id="GO:0008616">
    <property type="term" value="P:tRNA queuosine(34) biosynthetic process"/>
    <property type="evidence" value="ECO:0007669"/>
    <property type="project" value="UniProtKB-UniRule"/>
</dbReference>
<keyword evidence="1 4" id="KW-0328">Glycosyltransferase</keyword>
<dbReference type="EC" id="2.4.2.29" evidence="4"/>
<feature type="region of interest" description="RNA binding; important for wobble base 34 recognition" evidence="4">
    <location>
        <begin position="333"/>
        <end position="337"/>
    </location>
</feature>
<evidence type="ECO:0000256" key="4">
    <source>
        <dbReference type="HAMAP-Rule" id="MF_00168"/>
    </source>
</evidence>
<dbReference type="NCBIfam" id="TIGR00449">
    <property type="entry name" value="tgt_general"/>
    <property type="match status" value="2"/>
</dbReference>
<feature type="binding site" evidence="4">
    <location>
        <position position="170"/>
    </location>
    <ligand>
        <name>substrate</name>
    </ligand>
</feature>
<dbReference type="InterPro" id="IPR004803">
    <property type="entry name" value="TGT"/>
</dbReference>
<feature type="binding site" evidence="4">
    <location>
        <begin position="116"/>
        <end position="120"/>
    </location>
    <ligand>
        <name>substrate</name>
    </ligand>
</feature>
<dbReference type="CDD" id="cd00945">
    <property type="entry name" value="Aldolase_Class_I"/>
    <property type="match status" value="1"/>
</dbReference>
<dbReference type="GO" id="GO:0046872">
    <property type="term" value="F:metal ion binding"/>
    <property type="evidence" value="ECO:0007669"/>
    <property type="project" value="UniProtKB-KW"/>
</dbReference>
<dbReference type="Gene3D" id="3.20.20.105">
    <property type="entry name" value="Queuine tRNA-ribosyltransferase-like"/>
    <property type="match status" value="1"/>
</dbReference>
<feature type="binding site" evidence="4">
    <location>
        <position position="251"/>
    </location>
    <ligand>
        <name>substrate</name>
    </ligand>
</feature>
<dbReference type="InterPro" id="IPR002616">
    <property type="entry name" value="tRNA_ribo_trans-like"/>
</dbReference>
<gene>
    <name evidence="4" type="primary">tgt</name>
    <name evidence="6" type="ORF">SAMN05421819_2250</name>
</gene>
<feature type="binding site" evidence="4">
    <location>
        <position position="377"/>
    </location>
    <ligand>
        <name>Zn(2+)</name>
        <dbReference type="ChEBI" id="CHEBI:29105"/>
    </ligand>
</feature>
<comment type="pathway">
    <text evidence="4">tRNA modification; tRNA-queuosine biosynthesis.</text>
</comment>
<keyword evidence="3 4" id="KW-0819">tRNA processing</keyword>
<evidence type="ECO:0000313" key="6">
    <source>
        <dbReference type="EMBL" id="SEG21991.1"/>
    </source>
</evidence>
<dbReference type="PANTHER" id="PTHR46499:SF1">
    <property type="entry name" value="QUEUINE TRNA-RIBOSYLTRANSFERASE"/>
    <property type="match status" value="1"/>
</dbReference>
<dbReference type="GO" id="GO:0005829">
    <property type="term" value="C:cytosol"/>
    <property type="evidence" value="ECO:0007669"/>
    <property type="project" value="TreeGrafter"/>
</dbReference>
<dbReference type="GO" id="GO:0008479">
    <property type="term" value="F:tRNA-guanosine(34) queuine transglycosylase activity"/>
    <property type="evidence" value="ECO:0007669"/>
    <property type="project" value="UniProtKB-UniRule"/>
</dbReference>
<dbReference type="SUPFAM" id="SSF51713">
    <property type="entry name" value="tRNA-guanine transglycosylase"/>
    <property type="match status" value="1"/>
</dbReference>
<evidence type="ECO:0000256" key="1">
    <source>
        <dbReference type="ARBA" id="ARBA00022676"/>
    </source>
</evidence>
<comment type="catalytic activity">
    <reaction evidence="4">
        <text>7-aminomethyl-7-carbaguanine + guanosine(34) in tRNA = 7-aminomethyl-7-carbaguanosine(34) in tRNA + guanine</text>
        <dbReference type="Rhea" id="RHEA:24104"/>
        <dbReference type="Rhea" id="RHEA-COMP:10341"/>
        <dbReference type="Rhea" id="RHEA-COMP:10342"/>
        <dbReference type="ChEBI" id="CHEBI:16235"/>
        <dbReference type="ChEBI" id="CHEBI:58703"/>
        <dbReference type="ChEBI" id="CHEBI:74269"/>
        <dbReference type="ChEBI" id="CHEBI:82833"/>
        <dbReference type="EC" id="2.4.2.29"/>
    </reaction>
</comment>
<sequence>MSNVPGQEATKNPHLVPDFYNEVWMQPDFTVHNTTPAGGRRSVLRLPHGEVQTPVFMPVGTAATVKTIEQSVIESLNAEIILANTYHLYLRPGHELIRRAGGVHRFMSWQRPMLTDSGGFQVFSLSKLRKVTPDGVEFRSHLDGSKHFFSPEHSMAVQIALGADIMMAFDECVETPASWERTRDSMGLTHEWAARSKRYWEEHRHEVPWGQGLGIREQGLDLAPGGSTAFGRTYDHTRFSDKHQLLFGIVQGGMYPDLRRESAERLVEMDFPGYAIGGLAVGEPREVTREMIALSLEILPKDKPRYVMGVGYPDEIEEYAKLGVDMMDCVLPTRAGRHGLVFIREDPNDRASKPIRWNIKRVDNAEDHGPIDAGCKCMVCERYSRAYLRHLYVSDEPLGAMLNSIHNVAFYLETMTRVRAELQAQV</sequence>
<evidence type="ECO:0000259" key="5">
    <source>
        <dbReference type="Pfam" id="PF01702"/>
    </source>
</evidence>
<dbReference type="InterPro" id="IPR036511">
    <property type="entry name" value="TGT-like_sf"/>
</dbReference>
<dbReference type="AlphaFoldDB" id="A0A1H5YD66"/>
<feature type="active site" description="Proton acceptor" evidence="4">
    <location>
        <position position="116"/>
    </location>
</feature>
<protein>
    <recommendedName>
        <fullName evidence="4">Queuine tRNA-ribosyltransferase</fullName>
        <ecNumber evidence="4">2.4.2.29</ecNumber>
    </recommendedName>
    <alternativeName>
        <fullName evidence="4">Guanine insertion enzyme</fullName>
    </alternativeName>
    <alternativeName>
        <fullName evidence="4">tRNA-guanine transglycosylase</fullName>
    </alternativeName>
</protein>
<organism evidence="6 7">
    <name type="scientific">Bryocella elongata</name>
    <dbReference type="NCBI Taxonomy" id="863522"/>
    <lineage>
        <taxon>Bacteria</taxon>
        <taxon>Pseudomonadati</taxon>
        <taxon>Acidobacteriota</taxon>
        <taxon>Terriglobia</taxon>
        <taxon>Terriglobales</taxon>
        <taxon>Acidobacteriaceae</taxon>
        <taxon>Bryocella</taxon>
    </lineage>
</organism>
<feature type="binding site" evidence="4">
    <location>
        <position position="375"/>
    </location>
    <ligand>
        <name>Zn(2+)</name>
        <dbReference type="ChEBI" id="CHEBI:29105"/>
    </ligand>
</feature>
<dbReference type="EMBL" id="FNVA01000003">
    <property type="protein sequence ID" value="SEG21991.1"/>
    <property type="molecule type" value="Genomic_DNA"/>
</dbReference>
<dbReference type="UniPathway" id="UPA00392"/>
<keyword evidence="4" id="KW-0671">Queuosine biosynthesis</keyword>
<keyword evidence="2 4" id="KW-0808">Transferase</keyword>
<comment type="similarity">
    <text evidence="4">Belongs to the queuine tRNA-ribosyltransferase family.</text>
</comment>
<evidence type="ECO:0000313" key="7">
    <source>
        <dbReference type="Proteomes" id="UP000236728"/>
    </source>
</evidence>
<keyword evidence="7" id="KW-1185">Reference proteome</keyword>
<proteinExistence type="inferred from homology"/>
<feature type="binding site" evidence="4">
    <location>
        <position position="278"/>
    </location>
    <ligand>
        <name>substrate</name>
    </ligand>
</feature>
<evidence type="ECO:0000256" key="3">
    <source>
        <dbReference type="ARBA" id="ARBA00022694"/>
    </source>
</evidence>